<dbReference type="Pfam" id="PF11604">
    <property type="entry name" value="CusF_Ec"/>
    <property type="match status" value="1"/>
</dbReference>
<dbReference type="Proteomes" id="UP000515291">
    <property type="component" value="Chromosome"/>
</dbReference>
<organism evidence="2 3">
    <name type="scientific">Tardiphaga robiniae</name>
    <dbReference type="NCBI Taxonomy" id="943830"/>
    <lineage>
        <taxon>Bacteria</taxon>
        <taxon>Pseudomonadati</taxon>
        <taxon>Pseudomonadota</taxon>
        <taxon>Alphaproteobacteria</taxon>
        <taxon>Hyphomicrobiales</taxon>
        <taxon>Nitrobacteraceae</taxon>
        <taxon>Tardiphaga</taxon>
    </lineage>
</organism>
<protein>
    <submittedName>
        <fullName evidence="2">Copper-binding protein</fullName>
    </submittedName>
</protein>
<feature type="chain" id="PRO_5028822880" evidence="1">
    <location>
        <begin position="25"/>
        <end position="99"/>
    </location>
</feature>
<dbReference type="InterPro" id="IPR042230">
    <property type="entry name" value="CusF_sf"/>
</dbReference>
<proteinExistence type="predicted"/>
<evidence type="ECO:0000313" key="2">
    <source>
        <dbReference type="EMBL" id="QND71163.1"/>
    </source>
</evidence>
<evidence type="ECO:0000313" key="3">
    <source>
        <dbReference type="Proteomes" id="UP000515291"/>
    </source>
</evidence>
<reference evidence="3" key="1">
    <citation type="journal article" date="2020" name="Mol. Plant Microbe">
        <title>Rhizobial microsymbionts of the narrowly endemic Oxytropis species growing in Kamchatka are characterized by significant genetic diversity and possess a set of genes that are associated with T3SS and T6SS secretion systems and can affect the development of symbiosis.</title>
        <authorList>
            <person name="Safronova V."/>
            <person name="Guro P."/>
            <person name="Sazanova A."/>
            <person name="Kuznetsova I."/>
            <person name="Belimov A."/>
            <person name="Yakubov V."/>
            <person name="Chirak E."/>
            <person name="Afonin A."/>
            <person name="Gogolev Y."/>
            <person name="Andronov E."/>
            <person name="Tikhonovich I."/>
        </authorList>
    </citation>
    <scope>NUCLEOTIDE SEQUENCE [LARGE SCALE GENOMIC DNA]</scope>
    <source>
        <strain evidence="3">581</strain>
    </source>
</reference>
<dbReference type="EMBL" id="CP050292">
    <property type="protein sequence ID" value="QND71163.1"/>
    <property type="molecule type" value="Genomic_DNA"/>
</dbReference>
<keyword evidence="1" id="KW-0732">Signal</keyword>
<dbReference type="Gene3D" id="2.40.50.320">
    <property type="entry name" value="Copper binding periplasmic protein CusF"/>
    <property type="match status" value="1"/>
</dbReference>
<feature type="signal peptide" evidence="1">
    <location>
        <begin position="1"/>
        <end position="24"/>
    </location>
</feature>
<gene>
    <name evidence="2" type="ORF">HB776_07870</name>
</gene>
<name>A0A7G6TWN1_9BRAD</name>
<dbReference type="KEGG" id="trb:HB776_07870"/>
<dbReference type="AlphaFoldDB" id="A0A7G6TWN1"/>
<accession>A0A7G6TWN1</accession>
<dbReference type="InterPro" id="IPR021647">
    <property type="entry name" value="CusF_Ec"/>
</dbReference>
<evidence type="ECO:0000256" key="1">
    <source>
        <dbReference type="SAM" id="SignalP"/>
    </source>
</evidence>
<dbReference type="RefSeq" id="WP_184516636.1">
    <property type="nucleotide sequence ID" value="NZ_CP050292.1"/>
</dbReference>
<sequence>MKIATSVSAFALLSAAALTTAATAQQAQEGSIANIDEPKGTITILLAPSGTVGANGANSTQDFRLQDGLLFNALRYGDKVTFTSSVVNGAKTITSLRKE</sequence>